<organism evidence="2 3">
    <name type="scientific">Actinoplanes italicus</name>
    <dbReference type="NCBI Taxonomy" id="113567"/>
    <lineage>
        <taxon>Bacteria</taxon>
        <taxon>Bacillati</taxon>
        <taxon>Actinomycetota</taxon>
        <taxon>Actinomycetes</taxon>
        <taxon>Micromonosporales</taxon>
        <taxon>Micromonosporaceae</taxon>
        <taxon>Actinoplanes</taxon>
    </lineage>
</organism>
<accession>A0A2T0JRE4</accession>
<dbReference type="InterPro" id="IPR036388">
    <property type="entry name" value="WH-like_DNA-bd_sf"/>
</dbReference>
<dbReference type="InterPro" id="IPR036390">
    <property type="entry name" value="WH_DNA-bd_sf"/>
</dbReference>
<dbReference type="SUPFAM" id="SSF46785">
    <property type="entry name" value="Winged helix' DNA-binding domain"/>
    <property type="match status" value="1"/>
</dbReference>
<feature type="domain" description="HTH hxlR-type" evidence="1">
    <location>
        <begin position="14"/>
        <end position="53"/>
    </location>
</feature>
<name>A0A2T0JRE4_9ACTN</name>
<dbReference type="Proteomes" id="UP000239415">
    <property type="component" value="Unassembled WGS sequence"/>
</dbReference>
<evidence type="ECO:0000313" key="3">
    <source>
        <dbReference type="Proteomes" id="UP000239415"/>
    </source>
</evidence>
<comment type="caution">
    <text evidence="2">The sequence shown here is derived from an EMBL/GenBank/DDBJ whole genome shotgun (WGS) entry which is preliminary data.</text>
</comment>
<dbReference type="RefSeq" id="WP_203737613.1">
    <property type="nucleotide sequence ID" value="NZ_BOMO01000145.1"/>
</dbReference>
<dbReference type="Pfam" id="PF01638">
    <property type="entry name" value="HxlR"/>
    <property type="match status" value="1"/>
</dbReference>
<reference evidence="2 3" key="1">
    <citation type="submission" date="2018-03" db="EMBL/GenBank/DDBJ databases">
        <title>Genomic Encyclopedia of Archaeal and Bacterial Type Strains, Phase II (KMG-II): from individual species to whole genera.</title>
        <authorList>
            <person name="Goeker M."/>
        </authorList>
    </citation>
    <scope>NUCLEOTIDE SEQUENCE [LARGE SCALE GENOMIC DNA]</scope>
    <source>
        <strain evidence="2 3">DSM 43146</strain>
    </source>
</reference>
<dbReference type="EMBL" id="PVMZ01000034">
    <property type="protein sequence ID" value="PRX10198.1"/>
    <property type="molecule type" value="Genomic_DNA"/>
</dbReference>
<protein>
    <submittedName>
        <fullName evidence="2">HxlR family transcriptional regulator</fullName>
    </submittedName>
</protein>
<dbReference type="InterPro" id="IPR002577">
    <property type="entry name" value="HTH_HxlR"/>
</dbReference>
<evidence type="ECO:0000259" key="1">
    <source>
        <dbReference type="Pfam" id="PF01638"/>
    </source>
</evidence>
<keyword evidence="3" id="KW-1185">Reference proteome</keyword>
<dbReference type="AlphaFoldDB" id="A0A2T0JRE4"/>
<evidence type="ECO:0000313" key="2">
    <source>
        <dbReference type="EMBL" id="PRX10198.1"/>
    </source>
</evidence>
<sequence length="60" mass="6458">MGEVPAGAREAVGPGLVERRVTEGFPNRVSYDPTPLGVRLRPLLIELYRAGQRLQADGGV</sequence>
<proteinExistence type="predicted"/>
<dbReference type="Gene3D" id="1.10.10.10">
    <property type="entry name" value="Winged helix-like DNA-binding domain superfamily/Winged helix DNA-binding domain"/>
    <property type="match status" value="1"/>
</dbReference>
<gene>
    <name evidence="2" type="ORF">CLV67_13483</name>
</gene>